<dbReference type="Proteomes" id="UP000594263">
    <property type="component" value="Unplaced"/>
</dbReference>
<name>A0A7N0VJ95_KALFE</name>
<organism evidence="1 2">
    <name type="scientific">Kalanchoe fedtschenkoi</name>
    <name type="common">Lavender scallops</name>
    <name type="synonym">South American air plant</name>
    <dbReference type="NCBI Taxonomy" id="63787"/>
    <lineage>
        <taxon>Eukaryota</taxon>
        <taxon>Viridiplantae</taxon>
        <taxon>Streptophyta</taxon>
        <taxon>Embryophyta</taxon>
        <taxon>Tracheophyta</taxon>
        <taxon>Spermatophyta</taxon>
        <taxon>Magnoliopsida</taxon>
        <taxon>eudicotyledons</taxon>
        <taxon>Gunneridae</taxon>
        <taxon>Pentapetalae</taxon>
        <taxon>Saxifragales</taxon>
        <taxon>Crassulaceae</taxon>
        <taxon>Kalanchoe</taxon>
    </lineage>
</organism>
<evidence type="ECO:0000313" key="1">
    <source>
        <dbReference type="EnsemblPlants" id="Kaladp0884s0002.1.v1.1"/>
    </source>
</evidence>
<keyword evidence="2" id="KW-1185">Reference proteome</keyword>
<evidence type="ECO:0000313" key="2">
    <source>
        <dbReference type="Proteomes" id="UP000594263"/>
    </source>
</evidence>
<sequence>MNGSSKSYLSHPFLSFLTKNIFRKPEPSNIFVFEFEFGYSIASGGLQFEEIRSGVRKSTLFFQVETFSSSWPLVRCCCFQFRCSK</sequence>
<proteinExistence type="predicted"/>
<protein>
    <submittedName>
        <fullName evidence="1">Uncharacterized protein</fullName>
    </submittedName>
</protein>
<reference evidence="1" key="1">
    <citation type="submission" date="2021-01" db="UniProtKB">
        <authorList>
            <consortium name="EnsemblPlants"/>
        </authorList>
    </citation>
    <scope>IDENTIFICATION</scope>
</reference>
<dbReference type="Gramene" id="Kaladp0884s0002.1.v1.1">
    <property type="protein sequence ID" value="Kaladp0884s0002.1.v1.1"/>
    <property type="gene ID" value="Kaladp0884s0002.v1.1"/>
</dbReference>
<dbReference type="EnsemblPlants" id="Kaladp0884s0002.1.v1.1">
    <property type="protein sequence ID" value="Kaladp0884s0002.1.v1.1"/>
    <property type="gene ID" value="Kaladp0884s0002.v1.1"/>
</dbReference>
<dbReference type="AlphaFoldDB" id="A0A7N0VJ95"/>
<accession>A0A7N0VJ95</accession>